<keyword evidence="6" id="KW-0346">Stress response</keyword>
<feature type="region of interest" description="Disordered" evidence="5">
    <location>
        <begin position="170"/>
        <end position="219"/>
    </location>
</feature>
<keyword evidence="7" id="KW-1185">Reference proteome</keyword>
<dbReference type="PRINTS" id="PR00775">
    <property type="entry name" value="HEATSHOCK90"/>
</dbReference>
<reference evidence="6 7" key="1">
    <citation type="journal article" date="2013" name="BMC Genomics">
        <title>Comparative genomics of parasitic silkworm microsporidia reveal an association between genome expansion and host adaptation.</title>
        <authorList>
            <person name="Pan G."/>
            <person name="Xu J."/>
            <person name="Li T."/>
            <person name="Xia Q."/>
            <person name="Liu S.L."/>
            <person name="Zhang G."/>
            <person name="Li S."/>
            <person name="Li C."/>
            <person name="Liu H."/>
            <person name="Yang L."/>
            <person name="Liu T."/>
            <person name="Zhang X."/>
            <person name="Wu Z."/>
            <person name="Fan W."/>
            <person name="Dang X."/>
            <person name="Xiang H."/>
            <person name="Tao M."/>
            <person name="Li Y."/>
            <person name="Hu J."/>
            <person name="Li Z."/>
            <person name="Lin L."/>
            <person name="Luo J."/>
            <person name="Geng L."/>
            <person name="Wang L."/>
            <person name="Long M."/>
            <person name="Wan Y."/>
            <person name="He N."/>
            <person name="Zhang Z."/>
            <person name="Lu C."/>
            <person name="Keeling P.J."/>
            <person name="Wang J."/>
            <person name="Xiang Z."/>
            <person name="Zhou Z."/>
        </authorList>
    </citation>
    <scope>NUCLEOTIDE SEQUENCE [LARGE SCALE GENOMIC DNA]</scope>
    <source>
        <strain evidence="7">CQ1 / CVCC 102059</strain>
    </source>
</reference>
<dbReference type="SUPFAM" id="SSF55874">
    <property type="entry name" value="ATPase domain of HSP90 chaperone/DNA topoisomerase II/histidine kinase"/>
    <property type="match status" value="1"/>
</dbReference>
<dbReference type="Proteomes" id="UP000016927">
    <property type="component" value="Unassembled WGS sequence"/>
</dbReference>
<dbReference type="InterPro" id="IPR001404">
    <property type="entry name" value="Hsp90_fam"/>
</dbReference>
<dbReference type="GO" id="GO:0140662">
    <property type="term" value="F:ATP-dependent protein folding chaperone"/>
    <property type="evidence" value="ECO:0007669"/>
    <property type="project" value="InterPro"/>
</dbReference>
<dbReference type="Gene3D" id="3.30.565.10">
    <property type="entry name" value="Histidine kinase-like ATPase, C-terminal domain"/>
    <property type="match status" value="1"/>
</dbReference>
<dbReference type="InterPro" id="IPR036890">
    <property type="entry name" value="HATPase_C_sf"/>
</dbReference>
<evidence type="ECO:0000313" key="6">
    <source>
        <dbReference type="EMBL" id="EOB13221.1"/>
    </source>
</evidence>
<name>R0KR55_NOSB1</name>
<evidence type="ECO:0000313" key="7">
    <source>
        <dbReference type="Proteomes" id="UP000016927"/>
    </source>
</evidence>
<dbReference type="GO" id="GO:0051082">
    <property type="term" value="F:unfolded protein binding"/>
    <property type="evidence" value="ECO:0007669"/>
    <property type="project" value="InterPro"/>
</dbReference>
<sequence>MSEKSKEQFQFDVDTNQLMDIIIKSVYSSNEIFLRELISNSNDACDKLKTMYMDLSEKGFKVDNASSLEIEIIPDLVNKTLTIKDNGIGMKKSDLISFIGTIANSGTRKFKEALEQKSESTDISHLIGQFGVGFYSSYLVAEQVDIVTRHPEDGAYLWSSNGRDTYSISDYEGEDFNHEGDDNVKVKDDEAKEDQEPKDDQEPKIEEVTEEQPKQVPMKKEKYIEKTKINTDRPLWERKLKDVSEEDLTSFYKNISGDWDSFLAVDQWTVEGMLTLKLLLFIPKRSRMDFFGGKNKKNKNIKLYCNNVFVTDDFGDNIPEWMNFVVGVVASSDISMNVSRELIQGSSLMKLVKKTLPQKVLDMINKLSNDQEKYSSFYNEFGNCLKLAVMEAQDNQREKFVNTLRYSTNKNENISFKKY</sequence>
<dbReference type="NCBIfam" id="NF003555">
    <property type="entry name" value="PRK05218.1"/>
    <property type="match status" value="1"/>
</dbReference>
<feature type="non-terminal residue" evidence="6">
    <location>
        <position position="419"/>
    </location>
</feature>
<organism evidence="6 7">
    <name type="scientific">Nosema bombycis (strain CQ1 / CVCC 102059)</name>
    <name type="common">Microsporidian parasite</name>
    <name type="synonym">Pebrine of silkworm</name>
    <dbReference type="NCBI Taxonomy" id="578461"/>
    <lineage>
        <taxon>Eukaryota</taxon>
        <taxon>Fungi</taxon>
        <taxon>Fungi incertae sedis</taxon>
        <taxon>Microsporidia</taxon>
        <taxon>Nosematidae</taxon>
        <taxon>Nosema</taxon>
    </lineage>
</organism>
<evidence type="ECO:0000256" key="1">
    <source>
        <dbReference type="ARBA" id="ARBA00008239"/>
    </source>
</evidence>
<dbReference type="GO" id="GO:0016887">
    <property type="term" value="F:ATP hydrolysis activity"/>
    <property type="evidence" value="ECO:0007669"/>
    <property type="project" value="InterPro"/>
</dbReference>
<dbReference type="InterPro" id="IPR020575">
    <property type="entry name" value="Hsp90_N"/>
</dbReference>
<dbReference type="EMBL" id="KB909016">
    <property type="protein sequence ID" value="EOB13221.1"/>
    <property type="molecule type" value="Genomic_DNA"/>
</dbReference>
<evidence type="ECO:0000256" key="3">
    <source>
        <dbReference type="ARBA" id="ARBA00022840"/>
    </source>
</evidence>
<keyword evidence="2" id="KW-0547">Nucleotide-binding</keyword>
<dbReference type="VEuPathDB" id="MicrosporidiaDB:NBO_108g0004"/>
<dbReference type="Pfam" id="PF13589">
    <property type="entry name" value="HATPase_c_3"/>
    <property type="match status" value="1"/>
</dbReference>
<dbReference type="SUPFAM" id="SSF54211">
    <property type="entry name" value="Ribosomal protein S5 domain 2-like"/>
    <property type="match status" value="1"/>
</dbReference>
<comment type="similarity">
    <text evidence="1">Belongs to the heat shock protein 90 family.</text>
</comment>
<dbReference type="AlphaFoldDB" id="R0KR55"/>
<gene>
    <name evidence="6" type="primary">HSP90</name>
    <name evidence="6" type="ORF">NBO_108g0004</name>
</gene>
<dbReference type="InterPro" id="IPR020568">
    <property type="entry name" value="Ribosomal_Su5_D2-typ_SF"/>
</dbReference>
<keyword evidence="4" id="KW-0143">Chaperone</keyword>
<protein>
    <submittedName>
        <fullName evidence="6">Heat shock protein 90</fullName>
    </submittedName>
</protein>
<dbReference type="GO" id="GO:0005524">
    <property type="term" value="F:ATP binding"/>
    <property type="evidence" value="ECO:0007669"/>
    <property type="project" value="UniProtKB-KW"/>
</dbReference>
<dbReference type="STRING" id="578461.R0KR55"/>
<evidence type="ECO:0000256" key="5">
    <source>
        <dbReference type="SAM" id="MobiDB-lite"/>
    </source>
</evidence>
<dbReference type="OMA" id="WNIMNEN"/>
<dbReference type="Gene3D" id="3.30.230.80">
    <property type="match status" value="1"/>
</dbReference>
<accession>R0KR55</accession>
<dbReference type="OrthoDB" id="28737at2759"/>
<proteinExistence type="inferred from homology"/>
<dbReference type="CDD" id="cd16927">
    <property type="entry name" value="HATPase_Hsp90-like"/>
    <property type="match status" value="1"/>
</dbReference>
<dbReference type="PANTHER" id="PTHR11528">
    <property type="entry name" value="HEAT SHOCK PROTEIN 90 FAMILY MEMBER"/>
    <property type="match status" value="1"/>
</dbReference>
<keyword evidence="3" id="KW-0067">ATP-binding</keyword>
<dbReference type="Pfam" id="PF00183">
    <property type="entry name" value="HSP90"/>
    <property type="match status" value="1"/>
</dbReference>
<feature type="compositionally biased region" description="Basic and acidic residues" evidence="5">
    <location>
        <begin position="175"/>
        <end position="219"/>
    </location>
</feature>
<dbReference type="HOGENOM" id="CLU_006684_0_1_1"/>
<evidence type="ECO:0000256" key="2">
    <source>
        <dbReference type="ARBA" id="ARBA00022741"/>
    </source>
</evidence>
<evidence type="ECO:0000256" key="4">
    <source>
        <dbReference type="ARBA" id="ARBA00023186"/>
    </source>
</evidence>